<organism evidence="2 3">
    <name type="scientific">Amycolatopsis silviterrae</name>
    <dbReference type="NCBI Taxonomy" id="1656914"/>
    <lineage>
        <taxon>Bacteria</taxon>
        <taxon>Bacillati</taxon>
        <taxon>Actinomycetota</taxon>
        <taxon>Actinomycetes</taxon>
        <taxon>Pseudonocardiales</taxon>
        <taxon>Pseudonocardiaceae</taxon>
        <taxon>Amycolatopsis</taxon>
    </lineage>
</organism>
<evidence type="ECO:0000259" key="1">
    <source>
        <dbReference type="Pfam" id="PF01979"/>
    </source>
</evidence>
<dbReference type="Gene3D" id="3.20.20.140">
    <property type="entry name" value="Metal-dependent hydrolases"/>
    <property type="match status" value="1"/>
</dbReference>
<dbReference type="EMBL" id="JBHUKS010000016">
    <property type="protein sequence ID" value="MFD2470381.1"/>
    <property type="molecule type" value="Genomic_DNA"/>
</dbReference>
<dbReference type="PANTHER" id="PTHR43135">
    <property type="entry name" value="ALPHA-D-RIBOSE 1-METHYLPHOSPHONATE 5-TRIPHOSPHATE DIPHOSPHATASE"/>
    <property type="match status" value="1"/>
</dbReference>
<dbReference type="RefSeq" id="WP_378307574.1">
    <property type="nucleotide sequence ID" value="NZ_JBHUKS010000016.1"/>
</dbReference>
<name>A0ABW5HAU7_9PSEU</name>
<dbReference type="SUPFAM" id="SSF51556">
    <property type="entry name" value="Metallo-dependent hydrolases"/>
    <property type="match status" value="1"/>
</dbReference>
<feature type="domain" description="Amidohydrolase-related" evidence="1">
    <location>
        <begin position="49"/>
        <end position="403"/>
    </location>
</feature>
<dbReference type="InterPro" id="IPR011059">
    <property type="entry name" value="Metal-dep_hydrolase_composite"/>
</dbReference>
<dbReference type="Pfam" id="PF01979">
    <property type="entry name" value="Amidohydro_1"/>
    <property type="match status" value="1"/>
</dbReference>
<evidence type="ECO:0000313" key="2">
    <source>
        <dbReference type="EMBL" id="MFD2470381.1"/>
    </source>
</evidence>
<dbReference type="InterPro" id="IPR057744">
    <property type="entry name" value="OTAase-like"/>
</dbReference>
<dbReference type="CDD" id="cd01299">
    <property type="entry name" value="Met_dep_hydrolase_A"/>
    <property type="match status" value="1"/>
</dbReference>
<dbReference type="InterPro" id="IPR051781">
    <property type="entry name" value="Metallo-dep_Hydrolase"/>
</dbReference>
<dbReference type="InterPro" id="IPR006680">
    <property type="entry name" value="Amidohydro-rel"/>
</dbReference>
<dbReference type="PANTHER" id="PTHR43135:SF3">
    <property type="entry name" value="ALPHA-D-RIBOSE 1-METHYLPHOSPHONATE 5-TRIPHOSPHATE DIPHOSPHATASE"/>
    <property type="match status" value="1"/>
</dbReference>
<comment type="caution">
    <text evidence="2">The sequence shown here is derived from an EMBL/GenBank/DDBJ whole genome shotgun (WGS) entry which is preliminary data.</text>
</comment>
<accession>A0ABW5HAU7</accession>
<reference evidence="3" key="1">
    <citation type="journal article" date="2019" name="Int. J. Syst. Evol. Microbiol.">
        <title>The Global Catalogue of Microorganisms (GCM) 10K type strain sequencing project: providing services to taxonomists for standard genome sequencing and annotation.</title>
        <authorList>
            <consortium name="The Broad Institute Genomics Platform"/>
            <consortium name="The Broad Institute Genome Sequencing Center for Infectious Disease"/>
            <person name="Wu L."/>
            <person name="Ma J."/>
        </authorList>
    </citation>
    <scope>NUCLEOTIDE SEQUENCE [LARGE SCALE GENOMIC DNA]</scope>
    <source>
        <strain evidence="3">CGMCC 4.7641</strain>
    </source>
</reference>
<protein>
    <submittedName>
        <fullName evidence="2">Amidohydrolase family protein</fullName>
    </submittedName>
</protein>
<dbReference type="SUPFAM" id="SSF51338">
    <property type="entry name" value="Composite domain of metallo-dependent hydrolases"/>
    <property type="match status" value="1"/>
</dbReference>
<gene>
    <name evidence="2" type="ORF">ACFSVL_23535</name>
</gene>
<dbReference type="InterPro" id="IPR032466">
    <property type="entry name" value="Metal_Hydrolase"/>
</dbReference>
<proteinExistence type="predicted"/>
<dbReference type="Gene3D" id="2.30.40.10">
    <property type="entry name" value="Urease, subunit C, domain 1"/>
    <property type="match status" value="1"/>
</dbReference>
<sequence length="409" mass="42070">MWLTGATVADGTGADPVAGQAILVEDGRIARLGGSPPTGAEVLDCTGLTLVPGLIDAHVHLGISSDIAADTGYGLPAAEIAADMFANCAQTLDAGFTTVRDTGGIDGGLAGAVAKGKIPGPRILQCGPVQCQTGGHGHLASGWEPAHLWAGHGIPGLRELSFLSDGPEQMRGNVREAFRRGADFLKLCVTGGVVSYHDKLSDTQFTAEEIRVAVEEAAARGTYVTVHAHNNAGLRTAVEAGVRCVEHGTAIDDEMAALMAERGVAHVPTLTVVRDLLKDAPRLGLPPEMAERAKGAWQGQLDAIRASRAAGVRVGLGSDLVGPGQDHRGDELVLRAEAESPMAALVAATSANAEILGIADETGTVEVGKQADLVAFAGDPLAAPELFGDREAVVLVVQGGRVVKDRRVS</sequence>
<dbReference type="Proteomes" id="UP001597483">
    <property type="component" value="Unassembled WGS sequence"/>
</dbReference>
<evidence type="ECO:0000313" key="3">
    <source>
        <dbReference type="Proteomes" id="UP001597483"/>
    </source>
</evidence>
<keyword evidence="3" id="KW-1185">Reference proteome</keyword>